<evidence type="ECO:0000256" key="2">
    <source>
        <dbReference type="ARBA" id="ARBA00023125"/>
    </source>
</evidence>
<dbReference type="PANTHER" id="PTHR24339">
    <property type="entry name" value="HOMEOBOX PROTEIN EMX-RELATED"/>
    <property type="match status" value="1"/>
</dbReference>
<evidence type="ECO:0000256" key="7">
    <source>
        <dbReference type="SAM" id="MobiDB-lite"/>
    </source>
</evidence>
<dbReference type="PRINTS" id="PR00024">
    <property type="entry name" value="HOMEOBOX"/>
</dbReference>
<evidence type="ECO:0000256" key="6">
    <source>
        <dbReference type="RuleBase" id="RU000682"/>
    </source>
</evidence>
<dbReference type="CDD" id="cd00086">
    <property type="entry name" value="homeodomain"/>
    <property type="match status" value="1"/>
</dbReference>
<evidence type="ECO:0000256" key="3">
    <source>
        <dbReference type="ARBA" id="ARBA00023155"/>
    </source>
</evidence>
<dbReference type="SUPFAM" id="SSF46689">
    <property type="entry name" value="Homeodomain-like"/>
    <property type="match status" value="1"/>
</dbReference>
<dbReference type="InterPro" id="IPR017970">
    <property type="entry name" value="Homeobox_CS"/>
</dbReference>
<evidence type="ECO:0000313" key="10">
    <source>
        <dbReference type="RefSeq" id="XP_022250854.1"/>
    </source>
</evidence>
<feature type="domain" description="Homeobox" evidence="8">
    <location>
        <begin position="123"/>
        <end position="183"/>
    </location>
</feature>
<dbReference type="InterPro" id="IPR001356">
    <property type="entry name" value="HD"/>
</dbReference>
<comment type="subcellular location">
    <subcellularLocation>
        <location evidence="1 5 6">Nucleus</location>
    </subcellularLocation>
</comment>
<dbReference type="Gene3D" id="1.10.10.60">
    <property type="entry name" value="Homeodomain-like"/>
    <property type="match status" value="1"/>
</dbReference>
<gene>
    <name evidence="10" type="primary">LOC106467045</name>
</gene>
<protein>
    <submittedName>
        <fullName evidence="10">Ventral anterior homeobox 1a-like</fullName>
    </submittedName>
</protein>
<evidence type="ECO:0000259" key="8">
    <source>
        <dbReference type="PROSITE" id="PS50071"/>
    </source>
</evidence>
<keyword evidence="2 5" id="KW-0238">DNA-binding</keyword>
<dbReference type="GeneID" id="106467045"/>
<proteinExistence type="predicted"/>
<dbReference type="Pfam" id="PF00046">
    <property type="entry name" value="Homeodomain"/>
    <property type="match status" value="1"/>
</dbReference>
<dbReference type="SMART" id="SM00389">
    <property type="entry name" value="HOX"/>
    <property type="match status" value="1"/>
</dbReference>
<dbReference type="InterPro" id="IPR009057">
    <property type="entry name" value="Homeodomain-like_sf"/>
</dbReference>
<dbReference type="InterPro" id="IPR020479">
    <property type="entry name" value="HD_metazoa"/>
</dbReference>
<keyword evidence="3 5" id="KW-0371">Homeobox</keyword>
<keyword evidence="9" id="KW-1185">Reference proteome</keyword>
<reference evidence="10" key="1">
    <citation type="submission" date="2025-08" db="UniProtKB">
        <authorList>
            <consortium name="RefSeq"/>
        </authorList>
    </citation>
    <scope>IDENTIFICATION</scope>
    <source>
        <tissue evidence="10">Muscle</tissue>
    </source>
</reference>
<feature type="DNA-binding region" description="Homeobox" evidence="5">
    <location>
        <begin position="125"/>
        <end position="184"/>
    </location>
</feature>
<dbReference type="PROSITE" id="PS00027">
    <property type="entry name" value="HOMEOBOX_1"/>
    <property type="match status" value="1"/>
</dbReference>
<evidence type="ECO:0000256" key="4">
    <source>
        <dbReference type="ARBA" id="ARBA00023242"/>
    </source>
</evidence>
<feature type="region of interest" description="Disordered" evidence="7">
    <location>
        <begin position="90"/>
        <end position="122"/>
    </location>
</feature>
<dbReference type="PANTHER" id="PTHR24339:SF67">
    <property type="entry name" value="GNOT1 HOMEODOMAIN PROTEIN-RELATED"/>
    <property type="match status" value="1"/>
</dbReference>
<evidence type="ECO:0000256" key="5">
    <source>
        <dbReference type="PROSITE-ProRule" id="PRU00108"/>
    </source>
</evidence>
<dbReference type="RefSeq" id="XP_022250854.1">
    <property type="nucleotide sequence ID" value="XM_022395146.1"/>
</dbReference>
<evidence type="ECO:0000256" key="1">
    <source>
        <dbReference type="ARBA" id="ARBA00004123"/>
    </source>
</evidence>
<keyword evidence="4 5" id="KW-0539">Nucleus</keyword>
<dbReference type="PROSITE" id="PS50071">
    <property type="entry name" value="HOMEOBOX_2"/>
    <property type="match status" value="1"/>
</dbReference>
<evidence type="ECO:0000313" key="9">
    <source>
        <dbReference type="Proteomes" id="UP000694941"/>
    </source>
</evidence>
<name>A0ABM1T4P8_LIMPO</name>
<organism evidence="9 10">
    <name type="scientific">Limulus polyphemus</name>
    <name type="common">Atlantic horseshoe crab</name>
    <dbReference type="NCBI Taxonomy" id="6850"/>
    <lineage>
        <taxon>Eukaryota</taxon>
        <taxon>Metazoa</taxon>
        <taxon>Ecdysozoa</taxon>
        <taxon>Arthropoda</taxon>
        <taxon>Chelicerata</taxon>
        <taxon>Merostomata</taxon>
        <taxon>Xiphosura</taxon>
        <taxon>Limulidae</taxon>
        <taxon>Limulus</taxon>
    </lineage>
</organism>
<sequence length="211" mass="23926">MQKEMLPFSYPLHWPACFNVTSASPLTNVRPLVFVNVPEIGLGKPQDKKPSFTIESILGLDSGKPQSLAVPTYTIPAKQRETPCSRNIKAVSVKTSKPSDAGDQSKPRAAIQGGESECKTSPAKAKRIRTIFTAEQLNRLEAEFLQQQYMVGRERSHLASELNLKEAQVKVWFQNRRIKWRKQHYDGQLRKETRLDHDTENLLTPENTKNV</sequence>
<dbReference type="Proteomes" id="UP000694941">
    <property type="component" value="Unplaced"/>
</dbReference>
<accession>A0ABM1T4P8</accession>
<dbReference type="InterPro" id="IPR050877">
    <property type="entry name" value="EMX-VAX-Noto_Homeobox_TFs"/>
</dbReference>